<accession>A0ABU4DVA5</accession>
<evidence type="ECO:0000313" key="2">
    <source>
        <dbReference type="Proteomes" id="UP001276150"/>
    </source>
</evidence>
<dbReference type="EMBL" id="JAPMIV010000059">
    <property type="protein sequence ID" value="MDV6376374.1"/>
    <property type="molecule type" value="Genomic_DNA"/>
</dbReference>
<dbReference type="Proteomes" id="UP001276150">
    <property type="component" value="Unassembled WGS sequence"/>
</dbReference>
<evidence type="ECO:0000313" key="1">
    <source>
        <dbReference type="EMBL" id="MDV6376374.1"/>
    </source>
</evidence>
<organism evidence="1 2">
    <name type="scientific">Deinococcus arenicola</name>
    <dbReference type="NCBI Taxonomy" id="2994950"/>
    <lineage>
        <taxon>Bacteria</taxon>
        <taxon>Thermotogati</taxon>
        <taxon>Deinococcota</taxon>
        <taxon>Deinococci</taxon>
        <taxon>Deinococcales</taxon>
        <taxon>Deinococcaceae</taxon>
        <taxon>Deinococcus</taxon>
    </lineage>
</organism>
<sequence>MARSYDPALLTALDPTSLDWSRTWVRTLLRDRPEIDRGGLPLAPGQPSRPREATWPALSRDDTEINAALALDAVRSPTVTYYRPHVTAARLYLGDPALWRSRSVDGASESRRDAKEITAAWLVQGRAIDALIPPELLPVQHSASASTRVLRRPSIVVRPEEQGW</sequence>
<reference evidence="1 2" key="1">
    <citation type="submission" date="2022-11" db="EMBL/GenBank/DDBJ databases">
        <title>Deinococcus ZS9-10, Low Temperature and Draught-tolerating, UV-resistant Bacteria from Continental Antarctica.</title>
        <authorList>
            <person name="Cheng L."/>
        </authorList>
    </citation>
    <scope>NUCLEOTIDE SEQUENCE [LARGE SCALE GENOMIC DNA]</scope>
    <source>
        <strain evidence="1 2">ZS9-10</strain>
    </source>
</reference>
<gene>
    <name evidence="1" type="ORF">ORD21_17405</name>
</gene>
<comment type="caution">
    <text evidence="1">The sequence shown here is derived from an EMBL/GenBank/DDBJ whole genome shotgun (WGS) entry which is preliminary data.</text>
</comment>
<dbReference type="RefSeq" id="WP_317641733.1">
    <property type="nucleotide sequence ID" value="NZ_JAPMIV010000059.1"/>
</dbReference>
<protein>
    <submittedName>
        <fullName evidence="1">Uncharacterized protein</fullName>
    </submittedName>
</protein>
<name>A0ABU4DVA5_9DEIO</name>
<proteinExistence type="predicted"/>
<keyword evidence="2" id="KW-1185">Reference proteome</keyword>